<dbReference type="PANTHER" id="PTHR31500">
    <property type="entry name" value="AT-HOOK MOTIF NUCLEAR-LOCALIZED PROTEIN 9"/>
    <property type="match status" value="1"/>
</dbReference>
<keyword evidence="1" id="KW-0804">Transcription</keyword>
<proteinExistence type="predicted"/>
<evidence type="ECO:0000313" key="4">
    <source>
        <dbReference type="Proteomes" id="UP000015453"/>
    </source>
</evidence>
<feature type="region of interest" description="Disordered" evidence="2">
    <location>
        <begin position="1"/>
        <end position="24"/>
    </location>
</feature>
<feature type="compositionally biased region" description="Basic residues" evidence="2">
    <location>
        <begin position="129"/>
        <end position="145"/>
    </location>
</feature>
<feature type="region of interest" description="Disordered" evidence="2">
    <location>
        <begin position="59"/>
        <end position="166"/>
    </location>
</feature>
<dbReference type="GO" id="GO:0005634">
    <property type="term" value="C:nucleus"/>
    <property type="evidence" value="ECO:0007669"/>
    <property type="project" value="UniProtKB-SubCell"/>
</dbReference>
<comment type="function">
    <text evidence="1">Transcription factor that specifically binds AT-rich DNA sequences related to the nuclear matrix attachment regions (MARs).</text>
</comment>
<name>S8E2P1_9LAMI</name>
<dbReference type="Pfam" id="PF02178">
    <property type="entry name" value="AT_hook"/>
    <property type="match status" value="2"/>
</dbReference>
<feature type="compositionally biased region" description="Polar residues" evidence="2">
    <location>
        <begin position="106"/>
        <end position="115"/>
    </location>
</feature>
<accession>S8E2P1</accession>
<reference evidence="3 4" key="1">
    <citation type="journal article" date="2013" name="BMC Genomics">
        <title>The miniature genome of a carnivorous plant Genlisea aurea contains a low number of genes and short non-coding sequences.</title>
        <authorList>
            <person name="Leushkin E.V."/>
            <person name="Sutormin R.A."/>
            <person name="Nabieva E.R."/>
            <person name="Penin A.A."/>
            <person name="Kondrashov A.S."/>
            <person name="Logacheva M.D."/>
        </authorList>
    </citation>
    <scope>NUCLEOTIDE SEQUENCE [LARGE SCALE GENOMIC DNA]</scope>
</reference>
<dbReference type="Proteomes" id="UP000015453">
    <property type="component" value="Unassembled WGS sequence"/>
</dbReference>
<dbReference type="OrthoDB" id="1742671at2759"/>
<dbReference type="AlphaFoldDB" id="S8E2P1"/>
<feature type="non-terminal residue" evidence="3">
    <location>
        <position position="166"/>
    </location>
</feature>
<gene>
    <name evidence="3" type="ORF">M569_04845</name>
</gene>
<dbReference type="EMBL" id="AUSU01001900">
    <property type="protein sequence ID" value="EPS69918.1"/>
    <property type="molecule type" value="Genomic_DNA"/>
</dbReference>
<protein>
    <recommendedName>
        <fullName evidence="1">AT-hook motif nuclear-localized protein</fullName>
    </recommendedName>
</protein>
<keyword evidence="1" id="KW-0238">DNA-binding</keyword>
<comment type="domain">
    <text evidence="1">The PPC domain mediates interactions between AHL proteins.</text>
</comment>
<dbReference type="InterPro" id="IPR039605">
    <property type="entry name" value="AHL"/>
</dbReference>
<dbReference type="GO" id="GO:0003680">
    <property type="term" value="F:minor groove of adenine-thymine-rich DNA binding"/>
    <property type="evidence" value="ECO:0007669"/>
    <property type="project" value="UniProtKB-UniRule"/>
</dbReference>
<dbReference type="InterPro" id="IPR017956">
    <property type="entry name" value="AT_hook_DNA-bd_motif"/>
</dbReference>
<keyword evidence="4" id="KW-1185">Reference proteome</keyword>
<keyword evidence="1" id="KW-0539">Nucleus</keyword>
<dbReference type="SMART" id="SM00384">
    <property type="entry name" value="AT_hook"/>
    <property type="match status" value="2"/>
</dbReference>
<keyword evidence="1" id="KW-0805">Transcription regulation</keyword>
<sequence length="166" mass="17573">VMAGRGPFNVAGADMNSPMTVINPSAQRPQIDHQIHMSYSDDAPAAVYGHVNSSPMPYPAGNAVINHLGNSNSSEQRRKRGRPRKYAPDGGSSFPSLSPPPVVNSAALQMQNQIFSPPDGGGSSAVPTKRPRGRPRGSSNKKHRKESLGSTGSGFKTHVFNVNTGE</sequence>
<evidence type="ECO:0000256" key="1">
    <source>
        <dbReference type="RuleBase" id="RU367031"/>
    </source>
</evidence>
<feature type="non-terminal residue" evidence="3">
    <location>
        <position position="1"/>
    </location>
</feature>
<dbReference type="PANTHER" id="PTHR31500:SF57">
    <property type="entry name" value="AT-HOOK MOTIF NUCLEAR-LOCALIZED PROTEIN 10"/>
    <property type="match status" value="1"/>
</dbReference>
<evidence type="ECO:0000256" key="2">
    <source>
        <dbReference type="SAM" id="MobiDB-lite"/>
    </source>
</evidence>
<comment type="caution">
    <text evidence="3">The sequence shown here is derived from an EMBL/GenBank/DDBJ whole genome shotgun (WGS) entry which is preliminary data.</text>
</comment>
<organism evidence="3 4">
    <name type="scientific">Genlisea aurea</name>
    <dbReference type="NCBI Taxonomy" id="192259"/>
    <lineage>
        <taxon>Eukaryota</taxon>
        <taxon>Viridiplantae</taxon>
        <taxon>Streptophyta</taxon>
        <taxon>Embryophyta</taxon>
        <taxon>Tracheophyta</taxon>
        <taxon>Spermatophyta</taxon>
        <taxon>Magnoliopsida</taxon>
        <taxon>eudicotyledons</taxon>
        <taxon>Gunneridae</taxon>
        <taxon>Pentapetalae</taxon>
        <taxon>asterids</taxon>
        <taxon>lamiids</taxon>
        <taxon>Lamiales</taxon>
        <taxon>Lentibulariaceae</taxon>
        <taxon>Genlisea</taxon>
    </lineage>
</organism>
<evidence type="ECO:0000313" key="3">
    <source>
        <dbReference type="EMBL" id="EPS69918.1"/>
    </source>
</evidence>
<feature type="compositionally biased region" description="Polar residues" evidence="2">
    <location>
        <begin position="148"/>
        <end position="166"/>
    </location>
</feature>
<comment type="subcellular location">
    <subcellularLocation>
        <location evidence="1">Nucleus</location>
    </subcellularLocation>
</comment>